<organism evidence="2 3">
    <name type="scientific">Candidatus Paraluminiphilus aquimaris</name>
    <dbReference type="NCBI Taxonomy" id="2518994"/>
    <lineage>
        <taxon>Bacteria</taxon>
        <taxon>Pseudomonadati</taxon>
        <taxon>Pseudomonadota</taxon>
        <taxon>Gammaproteobacteria</taxon>
        <taxon>Cellvibrionales</taxon>
        <taxon>Halieaceae</taxon>
        <taxon>Candidatus Paraluminiphilus</taxon>
    </lineage>
</organism>
<evidence type="ECO:0000313" key="3">
    <source>
        <dbReference type="Proteomes" id="UP001317963"/>
    </source>
</evidence>
<gene>
    <name evidence="2" type="ORF">E0F26_09570</name>
</gene>
<protein>
    <recommendedName>
        <fullName evidence="1">Zinc finger CHC2-type domain-containing protein</fullName>
    </recommendedName>
</protein>
<dbReference type="InterPro" id="IPR002694">
    <property type="entry name" value="Znf_CHC2"/>
</dbReference>
<proteinExistence type="predicted"/>
<sequence>MSSVAQLSNLERFKELGGNRYIACCPAHDDRNPSLSITQGKDKLLVHCFAGCTQAEVINALVALGLWHKKSNKSSIPYSSDELTYMRFFCLAWNGSVRNKKNLAREDTTQMEAYLRVLAVHAHDFYLDVVEDATNGL</sequence>
<dbReference type="SUPFAM" id="SSF57783">
    <property type="entry name" value="Zinc beta-ribbon"/>
    <property type="match status" value="1"/>
</dbReference>
<dbReference type="Gene3D" id="3.90.580.10">
    <property type="entry name" value="Zinc finger, CHC2-type domain"/>
    <property type="match status" value="1"/>
</dbReference>
<dbReference type="Pfam" id="PF01807">
    <property type="entry name" value="Zn_ribbon_DnaG"/>
    <property type="match status" value="1"/>
</dbReference>
<dbReference type="InterPro" id="IPR036977">
    <property type="entry name" value="DNA_primase_Znf_CHC2"/>
</dbReference>
<dbReference type="EMBL" id="CP036501">
    <property type="protein sequence ID" value="UZP74968.1"/>
    <property type="molecule type" value="Genomic_DNA"/>
</dbReference>
<name>A0ABY6Q9A0_9GAMM</name>
<evidence type="ECO:0000259" key="1">
    <source>
        <dbReference type="Pfam" id="PF01807"/>
    </source>
</evidence>
<reference evidence="2 3" key="1">
    <citation type="submission" date="2019-02" db="EMBL/GenBank/DDBJ databases">
        <title>Halieaceae_genomes.</title>
        <authorList>
            <person name="Li S.-H."/>
        </authorList>
    </citation>
    <scope>NUCLEOTIDE SEQUENCE [LARGE SCALE GENOMIC DNA]</scope>
    <source>
        <strain evidence="2 3">JH123</strain>
    </source>
</reference>
<accession>A0ABY6Q9A0</accession>
<keyword evidence="3" id="KW-1185">Reference proteome</keyword>
<feature type="domain" description="Zinc finger CHC2-type" evidence="1">
    <location>
        <begin position="18"/>
        <end position="60"/>
    </location>
</feature>
<dbReference type="Proteomes" id="UP001317963">
    <property type="component" value="Chromosome"/>
</dbReference>
<dbReference type="RefSeq" id="WP_279241435.1">
    <property type="nucleotide sequence ID" value="NZ_CP036501.1"/>
</dbReference>
<evidence type="ECO:0000313" key="2">
    <source>
        <dbReference type="EMBL" id="UZP74968.1"/>
    </source>
</evidence>